<organism evidence="1">
    <name type="scientific">viral metagenome</name>
    <dbReference type="NCBI Taxonomy" id="1070528"/>
    <lineage>
        <taxon>unclassified sequences</taxon>
        <taxon>metagenomes</taxon>
        <taxon>organismal metagenomes</taxon>
    </lineage>
</organism>
<evidence type="ECO:0000313" key="1">
    <source>
        <dbReference type="EMBL" id="QHT76373.1"/>
    </source>
</evidence>
<name>A0A6C0H8P1_9ZZZZ</name>
<dbReference type="EMBL" id="MN739896">
    <property type="protein sequence ID" value="QHT76373.1"/>
    <property type="molecule type" value="Genomic_DNA"/>
</dbReference>
<proteinExistence type="predicted"/>
<sequence length="69" mass="8128">MKLVKYNIFKRNLFIHNNVVNNYLSKLDKSSKLLYMDTILIMNKLGIDMVTNNNQLKKHKTTKISIITD</sequence>
<dbReference type="AlphaFoldDB" id="A0A6C0H8P1"/>
<reference evidence="1" key="1">
    <citation type="journal article" date="2020" name="Nature">
        <title>Giant virus diversity and host interactions through global metagenomics.</title>
        <authorList>
            <person name="Schulz F."/>
            <person name="Roux S."/>
            <person name="Paez-Espino D."/>
            <person name="Jungbluth S."/>
            <person name="Walsh D.A."/>
            <person name="Denef V.J."/>
            <person name="McMahon K.D."/>
            <person name="Konstantinidis K.T."/>
            <person name="Eloe-Fadrosh E.A."/>
            <person name="Kyrpides N.C."/>
            <person name="Woyke T."/>
        </authorList>
    </citation>
    <scope>NUCLEOTIDE SEQUENCE</scope>
    <source>
        <strain evidence="1">GVMAG-M-3300023179-82</strain>
    </source>
</reference>
<protein>
    <submittedName>
        <fullName evidence="1">Uncharacterized protein</fullName>
    </submittedName>
</protein>
<accession>A0A6C0H8P1</accession>